<dbReference type="HOGENOM" id="CLU_112450_0_0_10"/>
<evidence type="ECO:0008006" key="4">
    <source>
        <dbReference type="Google" id="ProtNLM"/>
    </source>
</evidence>
<feature type="region of interest" description="Disordered" evidence="1">
    <location>
        <begin position="136"/>
        <end position="173"/>
    </location>
</feature>
<dbReference type="KEGG" id="sgn:SGRA_2472"/>
<gene>
    <name evidence="2" type="ordered locus">SGRA_2472</name>
</gene>
<dbReference type="AlphaFoldDB" id="H6L5I4"/>
<evidence type="ECO:0000313" key="2">
    <source>
        <dbReference type="EMBL" id="AFC25200.1"/>
    </source>
</evidence>
<accession>H6L5I4</accession>
<dbReference type="eggNOG" id="ENOG50331PZ">
    <property type="taxonomic scope" value="Bacteria"/>
</dbReference>
<feature type="region of interest" description="Disordered" evidence="1">
    <location>
        <begin position="7"/>
        <end position="27"/>
    </location>
</feature>
<keyword evidence="3" id="KW-1185">Reference proteome</keyword>
<name>H6L5I4_SAPGL</name>
<evidence type="ECO:0000256" key="1">
    <source>
        <dbReference type="SAM" id="MobiDB-lite"/>
    </source>
</evidence>
<dbReference type="Proteomes" id="UP000007519">
    <property type="component" value="Chromosome"/>
</dbReference>
<dbReference type="STRING" id="984262.SGRA_2472"/>
<proteinExistence type="predicted"/>
<sequence>MMLLLLGGLGLNAQPPVDGPKEDGPRKERMQALRIAYLTKELELSSDEAKKFWPVYEAFKEEKKALRKAGKALHQKDLALMSDKEVEGAFEERMKLKEKHIALERKYHKEFKKVLPLRKVLMLQKAERGFKREVLKAMKGHHKDGKHHGGKHRRGGKHHRGERGDGPPPPPRD</sequence>
<feature type="compositionally biased region" description="Basic residues" evidence="1">
    <location>
        <begin position="138"/>
        <end position="161"/>
    </location>
</feature>
<protein>
    <recommendedName>
        <fullName evidence="4">Sensor of ECF-type sigma factor</fullName>
    </recommendedName>
</protein>
<dbReference type="EMBL" id="CP002831">
    <property type="protein sequence ID" value="AFC25200.1"/>
    <property type="molecule type" value="Genomic_DNA"/>
</dbReference>
<reference evidence="2 3" key="1">
    <citation type="journal article" date="2012" name="Stand. Genomic Sci.">
        <title>Complete genome sequencing and analysis of Saprospira grandis str. Lewin, a predatory marine bacterium.</title>
        <authorList>
            <person name="Saw J.H."/>
            <person name="Yuryev A."/>
            <person name="Kanbe M."/>
            <person name="Hou S."/>
            <person name="Young A.G."/>
            <person name="Aizawa S."/>
            <person name="Alam M."/>
        </authorList>
    </citation>
    <scope>NUCLEOTIDE SEQUENCE [LARGE SCALE GENOMIC DNA]</scope>
    <source>
        <strain evidence="2 3">Lewin</strain>
    </source>
</reference>
<organism evidence="2 3">
    <name type="scientific">Saprospira grandis (strain Lewin)</name>
    <dbReference type="NCBI Taxonomy" id="984262"/>
    <lineage>
        <taxon>Bacteria</taxon>
        <taxon>Pseudomonadati</taxon>
        <taxon>Bacteroidota</taxon>
        <taxon>Saprospiria</taxon>
        <taxon>Saprospirales</taxon>
        <taxon>Saprospiraceae</taxon>
        <taxon>Saprospira</taxon>
    </lineage>
</organism>
<evidence type="ECO:0000313" key="3">
    <source>
        <dbReference type="Proteomes" id="UP000007519"/>
    </source>
</evidence>